<proteinExistence type="inferred from homology"/>
<dbReference type="Gene3D" id="3.20.20.70">
    <property type="entry name" value="Aldolase class I"/>
    <property type="match status" value="1"/>
</dbReference>
<dbReference type="InterPro" id="IPR001155">
    <property type="entry name" value="OxRdtase_FMN_N"/>
</dbReference>
<dbReference type="CDD" id="cd04734">
    <property type="entry name" value="OYE_like_3_FMN"/>
    <property type="match status" value="1"/>
</dbReference>
<evidence type="ECO:0000256" key="4">
    <source>
        <dbReference type="ARBA" id="ARBA00022630"/>
    </source>
</evidence>
<sequence>MQIDELSSSNDPLLQPFKLKHLTLKNRIMSTSHACGLDENGLTGNKYQAYHEEKARGGLALTMFGGSASVAPDSLWPSGQVDVSTDAIIPLFEQFTAKVHHHGCALMCQISHLGRRAECYAGDWLPAIGPSPIRETLHRSFPKTMDRHDIDRVIKAYGAAARRCRDGGLDGIETLGSGHLIGQFLSPYTNHRTDEFGGSLENRCRFGLMVYEEIRRQVGNDFIVGFRFVVDEKGGDHLDFEDCLRIAYLFESSGLIDFFNGIYGNVDTEIALAVDNMPGMASPSAPWLKRVGEFKQHVGLPVFHAARITDIATARYAITENLLDMVAMTRAHIADPQIVNKLVAGQEDRIRPCVGATHCMSANRPTCLHNPATGRELKLPQVITPSDQRNRRVVVVGAGPAGLEAARVAAERGHQVILFEASTQPGGQVIIASGGSWRRELAGVIDWRVSEIARLGVGLRLNTLAGVKEVMAERPDVVIIATGGLPDIDFLEGSELCTTSWNLLTGQVPIENDVIVYDGTGRHVGPLCAEKVTSAGYVATLVGIDGLLAPELVYSERVVWRRQIFEQGVETLFDHRLTSVSREDEGLRACFTCELNGSETVRYTEQMVVEVGTQPVDELYQQLRSDSINDGVTDIDALLSGSSQVGSTTEDDTFELHRIGDAVASRNIAAATLDALRLCSVM</sequence>
<dbReference type="GO" id="GO:0032259">
    <property type="term" value="P:methylation"/>
    <property type="evidence" value="ECO:0007669"/>
    <property type="project" value="UniProtKB-KW"/>
</dbReference>
<evidence type="ECO:0000256" key="6">
    <source>
        <dbReference type="ARBA" id="ARBA00022723"/>
    </source>
</evidence>
<evidence type="ECO:0000256" key="5">
    <source>
        <dbReference type="ARBA" id="ARBA00022643"/>
    </source>
</evidence>
<dbReference type="InterPro" id="IPR051793">
    <property type="entry name" value="NADH:flavin_oxidoreductase"/>
</dbReference>
<dbReference type="SUPFAM" id="SSF51395">
    <property type="entry name" value="FMN-linked oxidoreductases"/>
    <property type="match status" value="1"/>
</dbReference>
<feature type="domain" description="NADH:flavin oxidoreductase/NADH oxidase N-terminal" evidence="10">
    <location>
        <begin position="13"/>
        <end position="347"/>
    </location>
</feature>
<dbReference type="GO" id="GO:0051536">
    <property type="term" value="F:iron-sulfur cluster binding"/>
    <property type="evidence" value="ECO:0007669"/>
    <property type="project" value="UniProtKB-KW"/>
</dbReference>
<dbReference type="AlphaFoldDB" id="A0A161KDR9"/>
<comment type="cofactor">
    <cofactor evidence="2">
        <name>[4Fe-4S] cluster</name>
        <dbReference type="ChEBI" id="CHEBI:49883"/>
    </cofactor>
</comment>
<reference evidence="12" key="1">
    <citation type="submission" date="2015-10" db="EMBL/GenBank/DDBJ databases">
        <authorList>
            <person name="Gilbert D.G."/>
        </authorList>
    </citation>
    <scope>NUCLEOTIDE SEQUENCE</scope>
</reference>
<dbReference type="GO" id="GO:0008670">
    <property type="term" value="F:2,4-dienoyl-CoA reductase (NADPH) activity"/>
    <property type="evidence" value="ECO:0007669"/>
    <property type="project" value="TreeGrafter"/>
</dbReference>
<dbReference type="InterPro" id="IPR023753">
    <property type="entry name" value="FAD/NAD-binding_dom"/>
</dbReference>
<keyword evidence="8" id="KW-0408">Iron</keyword>
<keyword evidence="12" id="KW-0808">Transferase</keyword>
<keyword evidence="9" id="KW-0411">Iron-sulfur</keyword>
<dbReference type="InterPro" id="IPR013785">
    <property type="entry name" value="Aldolase_TIM"/>
</dbReference>
<dbReference type="Gene3D" id="3.50.50.60">
    <property type="entry name" value="FAD/NAD(P)-binding domain"/>
    <property type="match status" value="1"/>
</dbReference>
<organism evidence="12">
    <name type="scientific">hydrothermal vent metagenome</name>
    <dbReference type="NCBI Taxonomy" id="652676"/>
    <lineage>
        <taxon>unclassified sequences</taxon>
        <taxon>metagenomes</taxon>
        <taxon>ecological metagenomes</taxon>
    </lineage>
</organism>
<evidence type="ECO:0000256" key="9">
    <source>
        <dbReference type="ARBA" id="ARBA00023014"/>
    </source>
</evidence>
<gene>
    <name evidence="12" type="ORF">MGWOODY_XGa2968</name>
</gene>
<evidence type="ECO:0000256" key="7">
    <source>
        <dbReference type="ARBA" id="ARBA00023002"/>
    </source>
</evidence>
<dbReference type="PRINTS" id="PR00368">
    <property type="entry name" value="FADPNR"/>
</dbReference>
<keyword evidence="12" id="KW-0489">Methyltransferase</keyword>
<keyword evidence="7" id="KW-0560">Oxidoreductase</keyword>
<dbReference type="InterPro" id="IPR036188">
    <property type="entry name" value="FAD/NAD-bd_sf"/>
</dbReference>
<comment type="cofactor">
    <cofactor evidence="1">
        <name>FMN</name>
        <dbReference type="ChEBI" id="CHEBI:58210"/>
    </cofactor>
</comment>
<evidence type="ECO:0000313" key="12">
    <source>
        <dbReference type="EMBL" id="CUS49882.1"/>
    </source>
</evidence>
<comment type="similarity">
    <text evidence="3">In the N-terminal section; belongs to the NADH:flavin oxidoreductase/NADH oxidase family.</text>
</comment>
<dbReference type="GO" id="GO:0046872">
    <property type="term" value="F:metal ion binding"/>
    <property type="evidence" value="ECO:0007669"/>
    <property type="project" value="UniProtKB-KW"/>
</dbReference>
<dbReference type="Pfam" id="PF07992">
    <property type="entry name" value="Pyr_redox_2"/>
    <property type="match status" value="1"/>
</dbReference>
<dbReference type="GO" id="GO:0008168">
    <property type="term" value="F:methyltransferase activity"/>
    <property type="evidence" value="ECO:0007669"/>
    <property type="project" value="UniProtKB-KW"/>
</dbReference>
<feature type="domain" description="FAD/NAD(P)-binding" evidence="11">
    <location>
        <begin position="392"/>
        <end position="631"/>
    </location>
</feature>
<keyword evidence="6" id="KW-0479">Metal-binding</keyword>
<evidence type="ECO:0000259" key="10">
    <source>
        <dbReference type="Pfam" id="PF00724"/>
    </source>
</evidence>
<dbReference type="GO" id="GO:0033543">
    <property type="term" value="P:fatty acid beta-oxidation, unsaturated, even number, reductase/isomerase pathway"/>
    <property type="evidence" value="ECO:0007669"/>
    <property type="project" value="TreeGrafter"/>
</dbReference>
<protein>
    <submittedName>
        <fullName evidence="12">Probable N-methylproline demethylase (Stahydrine utilization protein stcD)</fullName>
    </submittedName>
</protein>
<evidence type="ECO:0000256" key="8">
    <source>
        <dbReference type="ARBA" id="ARBA00023004"/>
    </source>
</evidence>
<dbReference type="EMBL" id="CZRL01000008">
    <property type="protein sequence ID" value="CUS49882.1"/>
    <property type="molecule type" value="Genomic_DNA"/>
</dbReference>
<dbReference type="GO" id="GO:0010181">
    <property type="term" value="F:FMN binding"/>
    <property type="evidence" value="ECO:0007669"/>
    <property type="project" value="InterPro"/>
</dbReference>
<evidence type="ECO:0000256" key="2">
    <source>
        <dbReference type="ARBA" id="ARBA00001966"/>
    </source>
</evidence>
<dbReference type="PANTHER" id="PTHR42917:SF2">
    <property type="entry name" value="2,4-DIENOYL-COA REDUCTASE [(2E)-ENOYL-COA-PRODUCING]"/>
    <property type="match status" value="1"/>
</dbReference>
<keyword evidence="4" id="KW-0285">Flavoprotein</keyword>
<evidence type="ECO:0000256" key="1">
    <source>
        <dbReference type="ARBA" id="ARBA00001917"/>
    </source>
</evidence>
<dbReference type="PRINTS" id="PR00411">
    <property type="entry name" value="PNDRDTASEI"/>
</dbReference>
<keyword evidence="5" id="KW-0288">FMN</keyword>
<accession>A0A161KDR9</accession>
<dbReference type="Gene3D" id="3.40.50.720">
    <property type="entry name" value="NAD(P)-binding Rossmann-like Domain"/>
    <property type="match status" value="1"/>
</dbReference>
<dbReference type="PANTHER" id="PTHR42917">
    <property type="entry name" value="2,4-DIENOYL-COA REDUCTASE"/>
    <property type="match status" value="1"/>
</dbReference>
<name>A0A161KDR9_9ZZZZ</name>
<evidence type="ECO:0000256" key="3">
    <source>
        <dbReference type="ARBA" id="ARBA00011048"/>
    </source>
</evidence>
<dbReference type="SUPFAM" id="SSF51905">
    <property type="entry name" value="FAD/NAD(P)-binding domain"/>
    <property type="match status" value="1"/>
</dbReference>
<dbReference type="Pfam" id="PF00724">
    <property type="entry name" value="Oxidored_FMN"/>
    <property type="match status" value="1"/>
</dbReference>
<evidence type="ECO:0000259" key="11">
    <source>
        <dbReference type="Pfam" id="PF07992"/>
    </source>
</evidence>